<keyword evidence="1" id="KW-0812">Transmembrane</keyword>
<dbReference type="EMBL" id="JAHYIQ010000004">
    <property type="protein sequence ID" value="KAK1132863.1"/>
    <property type="molecule type" value="Genomic_DNA"/>
</dbReference>
<sequence>MEEHICGLQNGEEEKETFIHIFQISGKTPRTKMYFDSMAQVSAERRRHTAYKYWWIIHPFSSWRFFWDLIMTVIYLIAFLTIPFSVCFIIMSHDEVLMDKFNISIYTFCWLDIIYNCFTGYYDKNSMQVELNPSKIFV</sequence>
<comment type="caution">
    <text evidence="2">The sequence shown here is derived from an EMBL/GenBank/DDBJ whole genome shotgun (WGS) entry which is preliminary data.</text>
</comment>
<dbReference type="PANTHER" id="PTHR45689">
    <property type="entry name" value="I[[H]] CHANNEL, ISOFORM E"/>
    <property type="match status" value="1"/>
</dbReference>
<dbReference type="GO" id="GO:0098855">
    <property type="term" value="C:HCN channel complex"/>
    <property type="evidence" value="ECO:0007669"/>
    <property type="project" value="TreeGrafter"/>
</dbReference>
<feature type="transmembrane region" description="Helical" evidence="1">
    <location>
        <begin position="103"/>
        <end position="122"/>
    </location>
</feature>
<accession>A0AA40G857</accession>
<protein>
    <submittedName>
        <fullName evidence="2">Uncharacterized protein</fullName>
    </submittedName>
</protein>
<evidence type="ECO:0000256" key="1">
    <source>
        <dbReference type="SAM" id="Phobius"/>
    </source>
</evidence>
<name>A0AA40G857_9HYME</name>
<keyword evidence="1" id="KW-0472">Membrane</keyword>
<feature type="transmembrane region" description="Helical" evidence="1">
    <location>
        <begin position="65"/>
        <end position="91"/>
    </location>
</feature>
<dbReference type="GO" id="GO:0035725">
    <property type="term" value="P:sodium ion transmembrane transport"/>
    <property type="evidence" value="ECO:0007669"/>
    <property type="project" value="TreeGrafter"/>
</dbReference>
<dbReference type="PANTHER" id="PTHR45689:SF14">
    <property type="entry name" value="CYCLIC NUCLEOTIDE-GATED CATION CHANNEL SUBUNIT A-LIKE PROTEIN"/>
    <property type="match status" value="1"/>
</dbReference>
<keyword evidence="1" id="KW-1133">Transmembrane helix</keyword>
<gene>
    <name evidence="2" type="ORF">K0M31_014231</name>
</gene>
<evidence type="ECO:0000313" key="2">
    <source>
        <dbReference type="EMBL" id="KAK1132863.1"/>
    </source>
</evidence>
<dbReference type="GO" id="GO:0003254">
    <property type="term" value="P:regulation of membrane depolarization"/>
    <property type="evidence" value="ECO:0007669"/>
    <property type="project" value="TreeGrafter"/>
</dbReference>
<dbReference type="AlphaFoldDB" id="A0AA40G857"/>
<dbReference type="InterPro" id="IPR051413">
    <property type="entry name" value="K/Na_HCN_channel"/>
</dbReference>
<organism evidence="2 3">
    <name type="scientific">Melipona bicolor</name>
    <dbReference type="NCBI Taxonomy" id="60889"/>
    <lineage>
        <taxon>Eukaryota</taxon>
        <taxon>Metazoa</taxon>
        <taxon>Ecdysozoa</taxon>
        <taxon>Arthropoda</taxon>
        <taxon>Hexapoda</taxon>
        <taxon>Insecta</taxon>
        <taxon>Pterygota</taxon>
        <taxon>Neoptera</taxon>
        <taxon>Endopterygota</taxon>
        <taxon>Hymenoptera</taxon>
        <taxon>Apocrita</taxon>
        <taxon>Aculeata</taxon>
        <taxon>Apoidea</taxon>
        <taxon>Anthophila</taxon>
        <taxon>Apidae</taxon>
        <taxon>Melipona</taxon>
    </lineage>
</organism>
<dbReference type="Proteomes" id="UP001177670">
    <property type="component" value="Unassembled WGS sequence"/>
</dbReference>
<evidence type="ECO:0000313" key="3">
    <source>
        <dbReference type="Proteomes" id="UP001177670"/>
    </source>
</evidence>
<proteinExistence type="predicted"/>
<keyword evidence="3" id="KW-1185">Reference proteome</keyword>
<reference evidence="2" key="1">
    <citation type="submission" date="2021-10" db="EMBL/GenBank/DDBJ databases">
        <title>Melipona bicolor Genome sequencing and assembly.</title>
        <authorList>
            <person name="Araujo N.S."/>
            <person name="Arias M.C."/>
        </authorList>
    </citation>
    <scope>NUCLEOTIDE SEQUENCE</scope>
    <source>
        <strain evidence="2">USP_2M_L1-L4_2017</strain>
        <tissue evidence="2">Whole body</tissue>
    </source>
</reference>
<dbReference type="GO" id="GO:0005249">
    <property type="term" value="F:voltage-gated potassium channel activity"/>
    <property type="evidence" value="ECO:0007669"/>
    <property type="project" value="TreeGrafter"/>
</dbReference>